<dbReference type="InterPro" id="IPR050249">
    <property type="entry name" value="Pseudomonas-type_ThrB"/>
</dbReference>
<protein>
    <submittedName>
        <fullName evidence="3">Ser/Thr protein kinase RdoA (MazF antagonist)</fullName>
    </submittedName>
</protein>
<keyword evidence="3" id="KW-0418">Kinase</keyword>
<evidence type="ECO:0000256" key="1">
    <source>
        <dbReference type="ARBA" id="ARBA00038240"/>
    </source>
</evidence>
<keyword evidence="3" id="KW-0808">Transferase</keyword>
<organism evidence="3 4">
    <name type="scientific">Pseudogracilibacillus auburnensis</name>
    <dbReference type="NCBI Taxonomy" id="1494959"/>
    <lineage>
        <taxon>Bacteria</taxon>
        <taxon>Bacillati</taxon>
        <taxon>Bacillota</taxon>
        <taxon>Bacilli</taxon>
        <taxon>Bacillales</taxon>
        <taxon>Bacillaceae</taxon>
        <taxon>Pseudogracilibacillus</taxon>
    </lineage>
</organism>
<accession>A0A2V3W749</accession>
<dbReference type="AlphaFoldDB" id="A0A2V3W749"/>
<dbReference type="GO" id="GO:0004413">
    <property type="term" value="F:homoserine kinase activity"/>
    <property type="evidence" value="ECO:0007669"/>
    <property type="project" value="TreeGrafter"/>
</dbReference>
<comment type="similarity">
    <text evidence="1">Belongs to the pseudomonas-type ThrB family.</text>
</comment>
<gene>
    <name evidence="3" type="ORF">DFR56_102193</name>
</gene>
<evidence type="ECO:0000259" key="2">
    <source>
        <dbReference type="Pfam" id="PF01636"/>
    </source>
</evidence>
<comment type="caution">
    <text evidence="3">The sequence shown here is derived from an EMBL/GenBank/DDBJ whole genome shotgun (WGS) entry which is preliminary data.</text>
</comment>
<dbReference type="PANTHER" id="PTHR21064:SF6">
    <property type="entry name" value="AMINOGLYCOSIDE PHOSPHOTRANSFERASE DOMAIN-CONTAINING PROTEIN"/>
    <property type="match status" value="1"/>
</dbReference>
<dbReference type="GO" id="GO:0009088">
    <property type="term" value="P:threonine biosynthetic process"/>
    <property type="evidence" value="ECO:0007669"/>
    <property type="project" value="TreeGrafter"/>
</dbReference>
<evidence type="ECO:0000313" key="3">
    <source>
        <dbReference type="EMBL" id="PXW89416.1"/>
    </source>
</evidence>
<dbReference type="Proteomes" id="UP000247978">
    <property type="component" value="Unassembled WGS sequence"/>
</dbReference>
<sequence>MSNLQAESWKDALKVFNEVAAHGINTYPALTQEVEIKLINYSENATYLVTDPKTEMKHILRVSRPNYHTKVEIESELKWLKSIHDSSPLSVPMPIKGRNNEYIHSVRLKNDPQEYYCTLFTYLEGKEPDESKESELINQFENLGEVTAQLHEHSILNHNTFKRKNRLTWDYENILGDRPKWARWQDGKGITPERKELFEVVSKTIKSRLETFGKTRDRFGLIHADLRLANLLVDKDQISVIDFDDCGFGWYLFDLGTSLSFIEDKLYVPDLVESWMKGYRKVRALTPEEVEEIPTFIMMRRLQLISWVGSRDNETAEALGEKYSEDTDRLAIEYLQTMR</sequence>
<dbReference type="PANTHER" id="PTHR21064">
    <property type="entry name" value="AMINOGLYCOSIDE PHOSPHOTRANSFERASE DOMAIN-CONTAINING PROTEIN-RELATED"/>
    <property type="match status" value="1"/>
</dbReference>
<dbReference type="Pfam" id="PF01636">
    <property type="entry name" value="APH"/>
    <property type="match status" value="1"/>
</dbReference>
<dbReference type="InterPro" id="IPR002575">
    <property type="entry name" value="Aminoglycoside_PTrfase"/>
</dbReference>
<evidence type="ECO:0000313" key="4">
    <source>
        <dbReference type="Proteomes" id="UP000247978"/>
    </source>
</evidence>
<reference evidence="3 4" key="1">
    <citation type="submission" date="2018-05" db="EMBL/GenBank/DDBJ databases">
        <title>Genomic Encyclopedia of Type Strains, Phase IV (KMG-IV): sequencing the most valuable type-strain genomes for metagenomic binning, comparative biology and taxonomic classification.</title>
        <authorList>
            <person name="Goeker M."/>
        </authorList>
    </citation>
    <scope>NUCLEOTIDE SEQUENCE [LARGE SCALE GENOMIC DNA]</scope>
    <source>
        <strain evidence="3 4">DSM 28556</strain>
    </source>
</reference>
<dbReference type="OrthoDB" id="4030632at2"/>
<proteinExistence type="inferred from homology"/>
<feature type="domain" description="Aminoglycoside phosphotransferase" evidence="2">
    <location>
        <begin position="42"/>
        <end position="284"/>
    </location>
</feature>
<keyword evidence="4" id="KW-1185">Reference proteome</keyword>
<dbReference type="EMBL" id="QJJQ01000002">
    <property type="protein sequence ID" value="PXW89416.1"/>
    <property type="molecule type" value="Genomic_DNA"/>
</dbReference>
<dbReference type="SUPFAM" id="SSF56112">
    <property type="entry name" value="Protein kinase-like (PK-like)"/>
    <property type="match status" value="1"/>
</dbReference>
<dbReference type="RefSeq" id="WP_110394141.1">
    <property type="nucleotide sequence ID" value="NZ_JADIJL010000001.1"/>
</dbReference>
<dbReference type="InterPro" id="IPR011009">
    <property type="entry name" value="Kinase-like_dom_sf"/>
</dbReference>
<name>A0A2V3W749_9BACI</name>
<dbReference type="Gene3D" id="3.90.1200.10">
    <property type="match status" value="1"/>
</dbReference>